<dbReference type="Pfam" id="PF13468">
    <property type="entry name" value="Glyoxalase_3"/>
    <property type="match status" value="1"/>
</dbReference>
<dbReference type="RefSeq" id="WP_176861509.1">
    <property type="nucleotide sequence ID" value="NZ_JABXWT010000001.1"/>
</dbReference>
<evidence type="ECO:0000259" key="1">
    <source>
        <dbReference type="Pfam" id="PF13468"/>
    </source>
</evidence>
<dbReference type="SUPFAM" id="SSF54593">
    <property type="entry name" value="Glyoxalase/Bleomycin resistance protein/Dihydroxybiphenyl dioxygenase"/>
    <property type="match status" value="1"/>
</dbReference>
<sequence length="200" mass="21941">MELDHIAIAGASLEEATAHVEDALGVRLQAGGQHETFGTYNRLLGLEDGLYLEAIAIDPEAPNPGRPRWFDLDNFSGPPRLTNWICSVADLGVTLQSWSAEAGQIVDLARGELRWRMAVPETGQLPYDNLFPALIQWQGDLHPAEMLNPSGCRLQRLSVSHPMADDLARVLGPMKRVEFHTGPIALQAEFDTPSGPRVLE</sequence>
<dbReference type="Gene3D" id="3.10.180.10">
    <property type="entry name" value="2,3-Dihydroxybiphenyl 1,2-Dioxygenase, domain 1"/>
    <property type="match status" value="1"/>
</dbReference>
<accession>A0ABX2PK93</accession>
<evidence type="ECO:0000313" key="2">
    <source>
        <dbReference type="EMBL" id="NVO54519.1"/>
    </source>
</evidence>
<dbReference type="InterPro" id="IPR029068">
    <property type="entry name" value="Glyas_Bleomycin-R_OHBP_Dase"/>
</dbReference>
<gene>
    <name evidence="2" type="ORF">HW561_01785</name>
</gene>
<comment type="caution">
    <text evidence="2">The sequence shown here is derived from an EMBL/GenBank/DDBJ whole genome shotgun (WGS) entry which is preliminary data.</text>
</comment>
<reference evidence="2 3" key="1">
    <citation type="submission" date="2020-06" db="EMBL/GenBank/DDBJ databases">
        <authorList>
            <person name="Cao W.R."/>
        </authorList>
    </citation>
    <scope>NUCLEOTIDE SEQUENCE [LARGE SCALE GENOMIC DNA]</scope>
    <source>
        <strain evidence="2 3">B1Z28</strain>
    </source>
</reference>
<name>A0ABX2PK93_9RHOB</name>
<protein>
    <submittedName>
        <fullName evidence="2">VOC family protein</fullName>
    </submittedName>
</protein>
<evidence type="ECO:0000313" key="3">
    <source>
        <dbReference type="Proteomes" id="UP000630805"/>
    </source>
</evidence>
<dbReference type="EMBL" id="JABXWT010000001">
    <property type="protein sequence ID" value="NVO54519.1"/>
    <property type="molecule type" value="Genomic_DNA"/>
</dbReference>
<dbReference type="InterPro" id="IPR025870">
    <property type="entry name" value="Glyoxalase-like_dom"/>
</dbReference>
<proteinExistence type="predicted"/>
<dbReference type="Proteomes" id="UP000630805">
    <property type="component" value="Unassembled WGS sequence"/>
</dbReference>
<keyword evidence="3" id="KW-1185">Reference proteome</keyword>
<organism evidence="2 3">
    <name type="scientific">Ruegeria haliotis</name>
    <dbReference type="NCBI Taxonomy" id="2747601"/>
    <lineage>
        <taxon>Bacteria</taxon>
        <taxon>Pseudomonadati</taxon>
        <taxon>Pseudomonadota</taxon>
        <taxon>Alphaproteobacteria</taxon>
        <taxon>Rhodobacterales</taxon>
        <taxon>Roseobacteraceae</taxon>
        <taxon>Ruegeria</taxon>
    </lineage>
</organism>
<feature type="domain" description="Glyoxalase-like" evidence="1">
    <location>
        <begin position="3"/>
        <end position="170"/>
    </location>
</feature>